<sequence length="205" mass="22742">MSEQLIIFTRYPVPGKAKTRLIPVLGKEGAANLHRLMTQRTIATSHVLQKSRQLSVAIHYTDSSQQLMEDWLGTDIIYHQQSEGDLGARMSAALQKSWDLGIDKVVIIGTDCPKLKTEIIAKAFDELSEQDLVLGPAQDGGYYLIGLRRRIPELFDGMKWGTDEVFADTLAIAQNLGLNIAVLPILADIDRPEDLLGLDINILYA</sequence>
<evidence type="ECO:0000313" key="1">
    <source>
        <dbReference type="EMBL" id="PHX55484.1"/>
    </source>
</evidence>
<dbReference type="PANTHER" id="PTHR36529:SF1">
    <property type="entry name" value="GLYCOSYLTRANSFERASE"/>
    <property type="match status" value="1"/>
</dbReference>
<dbReference type="SUPFAM" id="SSF53448">
    <property type="entry name" value="Nucleotide-diphospho-sugar transferases"/>
    <property type="match status" value="1"/>
</dbReference>
<evidence type="ECO:0000313" key="2">
    <source>
        <dbReference type="Proteomes" id="UP000226442"/>
    </source>
</evidence>
<protein>
    <submittedName>
        <fullName evidence="1">Glycosyltransferase</fullName>
    </submittedName>
</protein>
<keyword evidence="2" id="KW-1185">Reference proteome</keyword>
<dbReference type="OrthoDB" id="9810303at2"/>
<dbReference type="PANTHER" id="PTHR36529">
    <property type="entry name" value="SLL1095 PROTEIN"/>
    <property type="match status" value="1"/>
</dbReference>
<dbReference type="NCBIfam" id="TIGR04282">
    <property type="entry name" value="glyco_like_cofC"/>
    <property type="match status" value="1"/>
</dbReference>
<reference evidence="1" key="1">
    <citation type="submission" date="2017-10" db="EMBL/GenBank/DDBJ databases">
        <title>Draft genome sequence of the planktic cyanobacteria Tychonema bourrellyi isolated from alpine lentic freshwater.</title>
        <authorList>
            <person name="Tett A."/>
            <person name="Armanini F."/>
            <person name="Asnicar F."/>
            <person name="Boscaini A."/>
            <person name="Pasolli E."/>
            <person name="Zolfo M."/>
            <person name="Donati C."/>
            <person name="Salmaso N."/>
            <person name="Segata N."/>
        </authorList>
    </citation>
    <scope>NUCLEOTIDE SEQUENCE</scope>
    <source>
        <strain evidence="1">FEM_GT703</strain>
    </source>
</reference>
<dbReference type="InterPro" id="IPR029044">
    <property type="entry name" value="Nucleotide-diphossugar_trans"/>
</dbReference>
<organism evidence="1 2">
    <name type="scientific">Tychonema bourrellyi FEM_GT703</name>
    <dbReference type="NCBI Taxonomy" id="2040638"/>
    <lineage>
        <taxon>Bacteria</taxon>
        <taxon>Bacillati</taxon>
        <taxon>Cyanobacteriota</taxon>
        <taxon>Cyanophyceae</taxon>
        <taxon>Oscillatoriophycideae</taxon>
        <taxon>Oscillatoriales</taxon>
        <taxon>Microcoleaceae</taxon>
        <taxon>Tychonema</taxon>
    </lineage>
</organism>
<dbReference type="Proteomes" id="UP000226442">
    <property type="component" value="Unassembled WGS sequence"/>
</dbReference>
<dbReference type="EMBL" id="NXIB02000051">
    <property type="protein sequence ID" value="PHX55484.1"/>
    <property type="molecule type" value="Genomic_DNA"/>
</dbReference>
<dbReference type="InterPro" id="IPR018641">
    <property type="entry name" value="Trfase_1_rSAM/seldom-assoc"/>
</dbReference>
<gene>
    <name evidence="1" type="ORF">CP500_010610</name>
</gene>
<accession>A0A2G4F128</accession>
<name>A0A2G4F128_9CYAN</name>
<proteinExistence type="predicted"/>
<comment type="caution">
    <text evidence="1">The sequence shown here is derived from an EMBL/GenBank/DDBJ whole genome shotgun (WGS) entry which is preliminary data.</text>
</comment>
<dbReference type="AlphaFoldDB" id="A0A2G4F128"/>
<dbReference type="GO" id="GO:0016740">
    <property type="term" value="F:transferase activity"/>
    <property type="evidence" value="ECO:0007669"/>
    <property type="project" value="UniProtKB-KW"/>
</dbReference>
<dbReference type="Pfam" id="PF09837">
    <property type="entry name" value="DUF2064"/>
    <property type="match status" value="1"/>
</dbReference>
<dbReference type="Gene3D" id="3.90.550.10">
    <property type="entry name" value="Spore Coat Polysaccharide Biosynthesis Protein SpsA, Chain A"/>
    <property type="match status" value="1"/>
</dbReference>